<name>A0A956SI87_UNCEI</name>
<organism evidence="7 8">
    <name type="scientific">Eiseniibacteriota bacterium</name>
    <dbReference type="NCBI Taxonomy" id="2212470"/>
    <lineage>
        <taxon>Bacteria</taxon>
        <taxon>Candidatus Eiseniibacteriota</taxon>
    </lineage>
</organism>
<evidence type="ECO:0000256" key="1">
    <source>
        <dbReference type="ARBA" id="ARBA00000085"/>
    </source>
</evidence>
<evidence type="ECO:0000256" key="4">
    <source>
        <dbReference type="PROSITE-ProRule" id="PRU00169"/>
    </source>
</evidence>
<dbReference type="PANTHER" id="PTHR43547:SF2">
    <property type="entry name" value="HYBRID SIGNAL TRANSDUCTION HISTIDINE KINASE C"/>
    <property type="match status" value="1"/>
</dbReference>
<reference evidence="7" key="1">
    <citation type="submission" date="2020-04" db="EMBL/GenBank/DDBJ databases">
        <authorList>
            <person name="Zhang T."/>
        </authorList>
    </citation>
    <scope>NUCLEOTIDE SEQUENCE</scope>
    <source>
        <strain evidence="7">HKST-UBA02</strain>
    </source>
</reference>
<sequence length="351" mass="39255">MVQAVALAAPEAAREPRVIVVDDDYAMRLSCRQILSKNREHEVETFEDGASGLEAVLARRPDLVIVDLKMPGISGLDVITRVKEIDPDIVIVVITGYPTIGSAVEAIKAGAFDFLPKPFTPDELRLVVARALGRRRLLLETHQLELERELLRRRFVTFVTHQIKTPVAAIRQYLDVLRRLEGTASAEEKRREWLDRSVRCIDELVHLVDDWLTLSRVESRELTSHRDSVALGMTLRSMLESCEILARAKGITLEIDTPEEDVMITGDVGCVGIVFSNLVENAIKYNAPDGHVWVRLEAVSGEAVVSVVDTGIGISEADQPFVFDEFFRVRREADRPRGTGLGLTLTRRIVE</sequence>
<dbReference type="InterPro" id="IPR005467">
    <property type="entry name" value="His_kinase_dom"/>
</dbReference>
<dbReference type="InterPro" id="IPR003594">
    <property type="entry name" value="HATPase_dom"/>
</dbReference>
<comment type="caution">
    <text evidence="7">The sequence shown here is derived from an EMBL/GenBank/DDBJ whole genome shotgun (WGS) entry which is preliminary data.</text>
</comment>
<dbReference type="Gene3D" id="1.10.287.130">
    <property type="match status" value="1"/>
</dbReference>
<dbReference type="Proteomes" id="UP000739538">
    <property type="component" value="Unassembled WGS sequence"/>
</dbReference>
<feature type="non-terminal residue" evidence="7">
    <location>
        <position position="351"/>
    </location>
</feature>
<dbReference type="Pfam" id="PF02518">
    <property type="entry name" value="HATPase_c"/>
    <property type="match status" value="1"/>
</dbReference>
<gene>
    <name evidence="7" type="ORF">KDA27_26030</name>
</gene>
<dbReference type="SMART" id="SM00448">
    <property type="entry name" value="REC"/>
    <property type="match status" value="1"/>
</dbReference>
<protein>
    <recommendedName>
        <fullName evidence="2">histidine kinase</fullName>
        <ecNumber evidence="2">2.7.13.3</ecNumber>
    </recommendedName>
</protein>
<dbReference type="Pfam" id="PF00072">
    <property type="entry name" value="Response_reg"/>
    <property type="match status" value="1"/>
</dbReference>
<evidence type="ECO:0000313" key="7">
    <source>
        <dbReference type="EMBL" id="MCA9759278.1"/>
    </source>
</evidence>
<keyword evidence="3 4" id="KW-0597">Phosphoprotein</keyword>
<dbReference type="InterPro" id="IPR001789">
    <property type="entry name" value="Sig_transdc_resp-reg_receiver"/>
</dbReference>
<dbReference type="EMBL" id="JAGQHS010000302">
    <property type="protein sequence ID" value="MCA9759278.1"/>
    <property type="molecule type" value="Genomic_DNA"/>
</dbReference>
<dbReference type="SUPFAM" id="SSF55874">
    <property type="entry name" value="ATPase domain of HSP90 chaperone/DNA topoisomerase II/histidine kinase"/>
    <property type="match status" value="1"/>
</dbReference>
<dbReference type="EC" id="2.7.13.3" evidence="2"/>
<accession>A0A956SI87</accession>
<dbReference type="Gene3D" id="3.30.565.10">
    <property type="entry name" value="Histidine kinase-like ATPase, C-terminal domain"/>
    <property type="match status" value="1"/>
</dbReference>
<dbReference type="InterPro" id="IPR036890">
    <property type="entry name" value="HATPase_C_sf"/>
</dbReference>
<dbReference type="PROSITE" id="PS50109">
    <property type="entry name" value="HIS_KIN"/>
    <property type="match status" value="1"/>
</dbReference>
<dbReference type="InterPro" id="IPR004358">
    <property type="entry name" value="Sig_transdc_His_kin-like_C"/>
</dbReference>
<comment type="catalytic activity">
    <reaction evidence="1">
        <text>ATP + protein L-histidine = ADP + protein N-phospho-L-histidine.</text>
        <dbReference type="EC" id="2.7.13.3"/>
    </reaction>
</comment>
<evidence type="ECO:0000313" key="8">
    <source>
        <dbReference type="Proteomes" id="UP000739538"/>
    </source>
</evidence>
<feature type="domain" description="Histidine kinase" evidence="5">
    <location>
        <begin position="158"/>
        <end position="351"/>
    </location>
</feature>
<dbReference type="InterPro" id="IPR003661">
    <property type="entry name" value="HisK_dim/P_dom"/>
</dbReference>
<dbReference type="InterPro" id="IPR011006">
    <property type="entry name" value="CheY-like_superfamily"/>
</dbReference>
<dbReference type="GO" id="GO:0000155">
    <property type="term" value="F:phosphorelay sensor kinase activity"/>
    <property type="evidence" value="ECO:0007669"/>
    <property type="project" value="InterPro"/>
</dbReference>
<reference evidence="7" key="2">
    <citation type="journal article" date="2021" name="Microbiome">
        <title>Successional dynamics and alternative stable states in a saline activated sludge microbial community over 9 years.</title>
        <authorList>
            <person name="Wang Y."/>
            <person name="Ye J."/>
            <person name="Ju F."/>
            <person name="Liu L."/>
            <person name="Boyd J.A."/>
            <person name="Deng Y."/>
            <person name="Parks D.H."/>
            <person name="Jiang X."/>
            <person name="Yin X."/>
            <person name="Woodcroft B.J."/>
            <person name="Tyson G.W."/>
            <person name="Hugenholtz P."/>
            <person name="Polz M.F."/>
            <person name="Zhang T."/>
        </authorList>
    </citation>
    <scope>NUCLEOTIDE SEQUENCE</scope>
    <source>
        <strain evidence="7">HKST-UBA02</strain>
    </source>
</reference>
<evidence type="ECO:0000259" key="6">
    <source>
        <dbReference type="PROSITE" id="PS50110"/>
    </source>
</evidence>
<feature type="domain" description="Response regulatory" evidence="6">
    <location>
        <begin position="17"/>
        <end position="132"/>
    </location>
</feature>
<evidence type="ECO:0000256" key="2">
    <source>
        <dbReference type="ARBA" id="ARBA00012438"/>
    </source>
</evidence>
<dbReference type="AlphaFoldDB" id="A0A956SI87"/>
<dbReference type="Gene3D" id="3.40.50.2300">
    <property type="match status" value="1"/>
</dbReference>
<evidence type="ECO:0000256" key="3">
    <source>
        <dbReference type="ARBA" id="ARBA00022553"/>
    </source>
</evidence>
<dbReference type="SMART" id="SM00387">
    <property type="entry name" value="HATPase_c"/>
    <property type="match status" value="1"/>
</dbReference>
<feature type="modified residue" description="4-aspartylphosphate" evidence="4">
    <location>
        <position position="67"/>
    </location>
</feature>
<evidence type="ECO:0000259" key="5">
    <source>
        <dbReference type="PROSITE" id="PS50109"/>
    </source>
</evidence>
<dbReference type="PROSITE" id="PS50110">
    <property type="entry name" value="RESPONSE_REGULATORY"/>
    <property type="match status" value="1"/>
</dbReference>
<dbReference type="CDD" id="cd00082">
    <property type="entry name" value="HisKA"/>
    <property type="match status" value="1"/>
</dbReference>
<dbReference type="SMART" id="SM00388">
    <property type="entry name" value="HisKA"/>
    <property type="match status" value="1"/>
</dbReference>
<dbReference type="SUPFAM" id="SSF52172">
    <property type="entry name" value="CheY-like"/>
    <property type="match status" value="1"/>
</dbReference>
<dbReference type="Pfam" id="PF00512">
    <property type="entry name" value="HisKA"/>
    <property type="match status" value="1"/>
</dbReference>
<proteinExistence type="predicted"/>
<dbReference type="PANTHER" id="PTHR43547">
    <property type="entry name" value="TWO-COMPONENT HISTIDINE KINASE"/>
    <property type="match status" value="1"/>
</dbReference>
<dbReference type="PRINTS" id="PR00344">
    <property type="entry name" value="BCTRLSENSOR"/>
</dbReference>